<keyword evidence="3" id="KW-1185">Reference proteome</keyword>
<gene>
    <name evidence="2" type="ORF">DSM101010T_25490</name>
</gene>
<proteinExistence type="predicted"/>
<dbReference type="RefSeq" id="WP_174405799.1">
    <property type="nucleotide sequence ID" value="NZ_BLVO01000013.1"/>
</dbReference>
<protein>
    <recommendedName>
        <fullName evidence="4">Lipoprotein</fullName>
    </recommendedName>
</protein>
<dbReference type="EMBL" id="BLVO01000013">
    <property type="protein sequence ID" value="GFM34184.1"/>
    <property type="molecule type" value="Genomic_DNA"/>
</dbReference>
<evidence type="ECO:0000313" key="3">
    <source>
        <dbReference type="Proteomes" id="UP000503840"/>
    </source>
</evidence>
<evidence type="ECO:0008006" key="4">
    <source>
        <dbReference type="Google" id="ProtNLM"/>
    </source>
</evidence>
<keyword evidence="1" id="KW-0732">Signal</keyword>
<name>A0A7J0BMB5_9BACT</name>
<evidence type="ECO:0000256" key="1">
    <source>
        <dbReference type="SAM" id="SignalP"/>
    </source>
</evidence>
<feature type="signal peptide" evidence="1">
    <location>
        <begin position="1"/>
        <end position="20"/>
    </location>
</feature>
<accession>A0A7J0BMB5</accession>
<comment type="caution">
    <text evidence="2">The sequence shown here is derived from an EMBL/GenBank/DDBJ whole genome shotgun (WGS) entry which is preliminary data.</text>
</comment>
<reference evidence="2 3" key="1">
    <citation type="submission" date="2020-05" db="EMBL/GenBank/DDBJ databases">
        <title>Draft genome sequence of Desulfovibrio sp. strain HN2T.</title>
        <authorList>
            <person name="Ueno A."/>
            <person name="Tamazawa S."/>
            <person name="Tamamura S."/>
            <person name="Murakami T."/>
            <person name="Kiyama T."/>
            <person name="Inomata H."/>
            <person name="Amano Y."/>
            <person name="Miyakawa K."/>
            <person name="Tamaki H."/>
            <person name="Naganuma T."/>
            <person name="Kaneko K."/>
        </authorList>
    </citation>
    <scope>NUCLEOTIDE SEQUENCE [LARGE SCALE GENOMIC DNA]</scope>
    <source>
        <strain evidence="2 3">HN2</strain>
    </source>
</reference>
<organism evidence="2 3">
    <name type="scientific">Desulfovibrio subterraneus</name>
    <dbReference type="NCBI Taxonomy" id="2718620"/>
    <lineage>
        <taxon>Bacteria</taxon>
        <taxon>Pseudomonadati</taxon>
        <taxon>Thermodesulfobacteriota</taxon>
        <taxon>Desulfovibrionia</taxon>
        <taxon>Desulfovibrionales</taxon>
        <taxon>Desulfovibrionaceae</taxon>
        <taxon>Desulfovibrio</taxon>
    </lineage>
</organism>
<feature type="chain" id="PRO_5029910589" description="Lipoprotein" evidence="1">
    <location>
        <begin position="21"/>
        <end position="198"/>
    </location>
</feature>
<dbReference type="Proteomes" id="UP000503840">
    <property type="component" value="Unassembled WGS sequence"/>
</dbReference>
<evidence type="ECO:0000313" key="2">
    <source>
        <dbReference type="EMBL" id="GFM34184.1"/>
    </source>
</evidence>
<sequence length="198" mass="23176">MIKKLLLVVFLLSVCTGCGLRNMGNPQALIMRDAVVREGNSIVRMTNGTREVLLEVAKEFKPNPDEDGGFKWRFESETAFLGVMDYFGVSEQRATVMPTNKYYNLSSLESYYPVSKIIDENREYSIWLIRGGGDEYIYYQYVERKEMAEGWRNYRISYWEELPPELRRKVWNASFDFGGTYLDDFIKRAHASFTIRSF</sequence>
<dbReference type="AlphaFoldDB" id="A0A7J0BMB5"/>